<dbReference type="InterPro" id="IPR006652">
    <property type="entry name" value="Kelch_1"/>
</dbReference>
<evidence type="ECO:0000256" key="2">
    <source>
        <dbReference type="ARBA" id="ARBA00022737"/>
    </source>
</evidence>
<keyword evidence="1" id="KW-0880">Kelch repeat</keyword>
<evidence type="ECO:0000256" key="1">
    <source>
        <dbReference type="ARBA" id="ARBA00022441"/>
    </source>
</evidence>
<dbReference type="PANTHER" id="PTHR24412:SF489">
    <property type="entry name" value="RING FINGER DOMAIN AND KELCH REPEAT-CONTAINING PROTEIN DDB_G0271372"/>
    <property type="match status" value="1"/>
</dbReference>
<gene>
    <name evidence="3" type="ORF">AFUS01_LOCUS11703</name>
</gene>
<accession>A0A8J2JLA1</accession>
<dbReference type="AlphaFoldDB" id="A0A8J2JLA1"/>
<reference evidence="3" key="1">
    <citation type="submission" date="2021-06" db="EMBL/GenBank/DDBJ databases">
        <authorList>
            <person name="Hodson N. C."/>
            <person name="Mongue J. A."/>
            <person name="Jaron S. K."/>
        </authorList>
    </citation>
    <scope>NUCLEOTIDE SEQUENCE</scope>
</reference>
<dbReference type="PANTHER" id="PTHR24412">
    <property type="entry name" value="KELCH PROTEIN"/>
    <property type="match status" value="1"/>
</dbReference>
<dbReference type="SMART" id="SM00612">
    <property type="entry name" value="Kelch"/>
    <property type="match status" value="3"/>
</dbReference>
<dbReference type="EMBL" id="CAJVCH010090513">
    <property type="protein sequence ID" value="CAG7722572.1"/>
    <property type="molecule type" value="Genomic_DNA"/>
</dbReference>
<dbReference type="OrthoDB" id="6350321at2759"/>
<keyword evidence="4" id="KW-1185">Reference proteome</keyword>
<dbReference type="Pfam" id="PF01344">
    <property type="entry name" value="Kelch_1"/>
    <property type="match status" value="1"/>
</dbReference>
<sequence length="478" mass="53477">MLLVVYEWMTADPAVRVNDFVQTLDEYCLDLVNQDVLNNIRMDPMVEENGSECKIYWNFILSHYVPQQKEPSVNNTVAGSETGMLSVLELSVSNGGCSIDKPVSNCKKECNQERAQKRRSHKFNKVQSGRSFKEYEPSTKRSTEDNVSGRSVILEIDLTEEHAECEYVGRRTINTSTSASSQKLYFISGIVEKNLSALDLKKSQVESIVGFPFKDNCSALIYQTDFILVMCASVTSNGQGKHGTTSIVRYLSLNEKVWKIGPPIILSRSQFGCVFGDDALYVLGGMQKDESACNTVERLRISAGHILGNWEKIAEIPFHRYYSVVGFLDNKIYVVGGQSPYHSSQMCCSDSVYELNLQTKEWTRKAKMRRRIGFSIITFKPALYAIGGGGLSSPWGIKCDVYHPKANRWRTVAPLKKPPRNAGNGRCNSLVCLEFGTFLYGGRIHVVGGHPGCPTVEVYNDLYNILTQLTKFPLPVDA</sequence>
<evidence type="ECO:0000313" key="4">
    <source>
        <dbReference type="Proteomes" id="UP000708208"/>
    </source>
</evidence>
<proteinExistence type="predicted"/>
<keyword evidence="2" id="KW-0677">Repeat</keyword>
<protein>
    <submittedName>
        <fullName evidence="3">Uncharacterized protein</fullName>
    </submittedName>
</protein>
<name>A0A8J2JLA1_9HEXA</name>
<comment type="caution">
    <text evidence="3">The sequence shown here is derived from an EMBL/GenBank/DDBJ whole genome shotgun (WGS) entry which is preliminary data.</text>
</comment>
<dbReference type="Proteomes" id="UP000708208">
    <property type="component" value="Unassembled WGS sequence"/>
</dbReference>
<evidence type="ECO:0000313" key="3">
    <source>
        <dbReference type="EMBL" id="CAG7722572.1"/>
    </source>
</evidence>
<organism evidence="3 4">
    <name type="scientific">Allacma fusca</name>
    <dbReference type="NCBI Taxonomy" id="39272"/>
    <lineage>
        <taxon>Eukaryota</taxon>
        <taxon>Metazoa</taxon>
        <taxon>Ecdysozoa</taxon>
        <taxon>Arthropoda</taxon>
        <taxon>Hexapoda</taxon>
        <taxon>Collembola</taxon>
        <taxon>Symphypleona</taxon>
        <taxon>Sminthuridae</taxon>
        <taxon>Allacma</taxon>
    </lineage>
</organism>